<dbReference type="AlphaFoldDB" id="A0A327YC89"/>
<evidence type="ECO:0000256" key="1">
    <source>
        <dbReference type="SAM" id="MobiDB-lite"/>
    </source>
</evidence>
<name>A0A327YC89_9BACL</name>
<feature type="region of interest" description="Disordered" evidence="1">
    <location>
        <begin position="43"/>
        <end position="70"/>
    </location>
</feature>
<dbReference type="Proteomes" id="UP000248555">
    <property type="component" value="Unassembled WGS sequence"/>
</dbReference>
<keyword evidence="3" id="KW-1185">Reference proteome</keyword>
<reference evidence="2 3" key="1">
    <citation type="submission" date="2018-06" db="EMBL/GenBank/DDBJ databases">
        <title>Genomic Encyclopedia of Type Strains, Phase III (KMG-III): the genomes of soil and plant-associated and newly described type strains.</title>
        <authorList>
            <person name="Whitman W."/>
        </authorList>
    </citation>
    <scope>NUCLEOTIDE SEQUENCE [LARGE SCALE GENOMIC DNA]</scope>
    <source>
        <strain evidence="2 3">CGMCC 1.8979</strain>
    </source>
</reference>
<accession>A0A327YC89</accession>
<comment type="caution">
    <text evidence="2">The sequence shown here is derived from an EMBL/GenBank/DDBJ whole genome shotgun (WGS) entry which is preliminary data.</text>
</comment>
<proteinExistence type="predicted"/>
<feature type="compositionally biased region" description="Basic and acidic residues" evidence="1">
    <location>
        <begin position="43"/>
        <end position="57"/>
    </location>
</feature>
<evidence type="ECO:0000313" key="3">
    <source>
        <dbReference type="Proteomes" id="UP000248555"/>
    </source>
</evidence>
<organism evidence="2 3">
    <name type="scientific">Paranoxybacillus vitaminiphilus</name>
    <dbReference type="NCBI Taxonomy" id="581036"/>
    <lineage>
        <taxon>Bacteria</taxon>
        <taxon>Bacillati</taxon>
        <taxon>Bacillota</taxon>
        <taxon>Bacilli</taxon>
        <taxon>Bacillales</taxon>
        <taxon>Anoxybacillaceae</taxon>
        <taxon>Paranoxybacillus</taxon>
    </lineage>
</organism>
<gene>
    <name evidence="2" type="ORF">B0I26_109131</name>
</gene>
<protein>
    <submittedName>
        <fullName evidence="2">Uncharacterized protein</fullName>
    </submittedName>
</protein>
<sequence length="70" mass="8444">MSKLTLQKLEPHFLQRRYHVVTSNYIFEAIERCIGETAERIEKEESEKRDRYDRNEHQIFASEKSTLDPC</sequence>
<dbReference type="EMBL" id="QLMH01000009">
    <property type="protein sequence ID" value="RAK18710.1"/>
    <property type="molecule type" value="Genomic_DNA"/>
</dbReference>
<evidence type="ECO:0000313" key="2">
    <source>
        <dbReference type="EMBL" id="RAK18710.1"/>
    </source>
</evidence>
<dbReference type="RefSeq" id="WP_111645598.1">
    <property type="nucleotide sequence ID" value="NZ_QLMH01000009.1"/>
</dbReference>